<dbReference type="InterPro" id="IPR008811">
    <property type="entry name" value="Glycosyl_hydrolases_36"/>
</dbReference>
<proteinExistence type="inferred from homology"/>
<dbReference type="PaxDb" id="3880-AET04367"/>
<evidence type="ECO:0000313" key="6">
    <source>
        <dbReference type="EnsemblPlants" id="AET04367"/>
    </source>
</evidence>
<evidence type="ECO:0000313" key="7">
    <source>
        <dbReference type="Proteomes" id="UP000002051"/>
    </source>
</evidence>
<keyword evidence="7" id="KW-1185">Reference proteome</keyword>
<evidence type="ECO:0000256" key="4">
    <source>
        <dbReference type="ARBA" id="ARBA00049426"/>
    </source>
</evidence>
<comment type="catalytic activity">
    <reaction evidence="4">
        <text>alpha-D-galactosyl-(1-&gt;3)-1D-myo-inositol + sucrose = raffinose + myo-inositol</text>
        <dbReference type="Rhea" id="RHEA:20161"/>
        <dbReference type="ChEBI" id="CHEBI:16634"/>
        <dbReference type="ChEBI" id="CHEBI:17268"/>
        <dbReference type="ChEBI" id="CHEBI:17505"/>
        <dbReference type="ChEBI" id="CHEBI:17992"/>
        <dbReference type="EC" id="2.4.1.82"/>
    </reaction>
</comment>
<evidence type="ECO:0000256" key="1">
    <source>
        <dbReference type="ARBA" id="ARBA00007240"/>
    </source>
</evidence>
<evidence type="ECO:0000256" key="2">
    <source>
        <dbReference type="ARBA" id="ARBA00012708"/>
    </source>
</evidence>
<reference evidence="6" key="3">
    <citation type="submission" date="2015-04" db="UniProtKB">
        <authorList>
            <consortium name="EnsemblPlants"/>
        </authorList>
    </citation>
    <scope>IDENTIFICATION</scope>
    <source>
        <strain evidence="6">cv. Jemalong A17</strain>
    </source>
</reference>
<evidence type="ECO:0000256" key="3">
    <source>
        <dbReference type="ARBA" id="ARBA00023277"/>
    </source>
</evidence>
<dbReference type="Pfam" id="PF05691">
    <property type="entry name" value="Raffinose_syn"/>
    <property type="match status" value="1"/>
</dbReference>
<dbReference type="Gene3D" id="3.20.20.70">
    <property type="entry name" value="Aldolase class I"/>
    <property type="match status" value="1"/>
</dbReference>
<dbReference type="STRING" id="3880.G7L810"/>
<sequence>MAPPNTTLDIVKTESLLDLSEGKFTVRGVPLFHDVPENVSFSSFSSICKPSESNAPPSLVDRVLSFSHKGGFFGFSNETPSDRFMNSLGSFNGRNFVSIFRFKTWWSTQWIGRSGSDLQMETQWILFEIPEIRSYAVIIPIIENGFRSALHPGSDDHFMICAESGSTKVKALSFNAIAYVHFSENPYDLMKEAYSALRVHLNTFRLLEEKTLPNLVDKFGWCTWDAFYLTVNPIGVFHGLDDFSKGGVEPRFVVIDDGWQSIILDGDDPNVDAKNLVLGGEQMTGRLHRLDEGDKFKKYESGLVLGPNSPPFNPKTIKELITKGIEHEHLERQREEAVLSKSSDLAEIESKIKQLVKEIDDLFGGEESSGAPKSELKDYGLKAFTRDLRTKFKGLDDVYVWHALCGAWGGVRPGATHLDAKIIPCKLSPGLDGTMHDLAVVNIVKGAIGLVHPDHVSDFYDSMHSFLAESGVTGVKVDVIHTLKYVCDEYGGRVNLAKAYYEGLTKSIAKNFNGSGIIASMQQCNDFFFLGTKQVSMGRVGDDFWFQDPNGDSMGVFWLQGVHMIHCSYNSLWMGQMIQPDWDMFQSDHICAKFHAGSRAICGGPVYLSDNVGSHDFDLIKKLVFPDGTIPKCIHFPLPTRDCLFKNPLFDQTSVLKIWNFNKYGGVIGAFNCQGAGWDPKEHKFRGFPECYKPITGTVHASHLGKAEEYVVYFNQAEELRLMTPKSEPIKYIIQPSTFELYNFVPLTKLGGNIKFAPIGLTNMFNSGGTVLDLEYAESGAKIQVKGGGNFLAYSSESPKKFQLNGSEVAFEWLGDGKLSLNVSWIEEASGVSELAIFF</sequence>
<dbReference type="EMBL" id="CM001224">
    <property type="protein sequence ID" value="AET04367.2"/>
    <property type="molecule type" value="Genomic_DNA"/>
</dbReference>
<dbReference type="PANTHER" id="PTHR31268:SF8">
    <property type="entry name" value="GALACTINOL--SUCROSE GALACTOSYLTRANSFERASE 4-RELATED"/>
    <property type="match status" value="1"/>
</dbReference>
<gene>
    <name evidence="5" type="ordered locus">MTR_8g088020</name>
</gene>
<accession>A0A0C3Y524</accession>
<evidence type="ECO:0000313" key="5">
    <source>
        <dbReference type="EMBL" id="AET04367.2"/>
    </source>
</evidence>
<dbReference type="InterPro" id="IPR013785">
    <property type="entry name" value="Aldolase_TIM"/>
</dbReference>
<protein>
    <recommendedName>
        <fullName evidence="2">galactinol--sucrose galactosyltransferase</fullName>
        <ecNumber evidence="2">2.4.1.82</ecNumber>
    </recommendedName>
</protein>
<dbReference type="InterPro" id="IPR017853">
    <property type="entry name" value="GH"/>
</dbReference>
<organism evidence="5 7">
    <name type="scientific">Medicago truncatula</name>
    <name type="common">Barrel medic</name>
    <name type="synonym">Medicago tribuloides</name>
    <dbReference type="NCBI Taxonomy" id="3880"/>
    <lineage>
        <taxon>Eukaryota</taxon>
        <taxon>Viridiplantae</taxon>
        <taxon>Streptophyta</taxon>
        <taxon>Embryophyta</taxon>
        <taxon>Tracheophyta</taxon>
        <taxon>Spermatophyta</taxon>
        <taxon>Magnoliopsida</taxon>
        <taxon>eudicotyledons</taxon>
        <taxon>Gunneridae</taxon>
        <taxon>Pentapetalae</taxon>
        <taxon>rosids</taxon>
        <taxon>fabids</taxon>
        <taxon>Fabales</taxon>
        <taxon>Fabaceae</taxon>
        <taxon>Papilionoideae</taxon>
        <taxon>50 kb inversion clade</taxon>
        <taxon>NPAAA clade</taxon>
        <taxon>Hologalegina</taxon>
        <taxon>IRL clade</taxon>
        <taxon>Trifolieae</taxon>
        <taxon>Medicago</taxon>
    </lineage>
</organism>
<dbReference type="AlphaFoldDB" id="G7L810"/>
<keyword evidence="3" id="KW-0119">Carbohydrate metabolism</keyword>
<keyword evidence="5" id="KW-0808">Transferase</keyword>
<dbReference type="Proteomes" id="UP000002051">
    <property type="component" value="Chromosome 8"/>
</dbReference>
<dbReference type="EC" id="2.4.1.82" evidence="2"/>
<dbReference type="HOGENOM" id="CLU_007066_0_0_1"/>
<comment type="similarity">
    <text evidence="1">Belongs to the glycosyl hydrolases 36 family.</text>
</comment>
<dbReference type="PANTHER" id="PTHR31268">
    <property type="match status" value="1"/>
</dbReference>
<dbReference type="SUPFAM" id="SSF51445">
    <property type="entry name" value="(Trans)glycosidases"/>
    <property type="match status" value="2"/>
</dbReference>
<reference evidence="5 7" key="1">
    <citation type="journal article" date="2011" name="Nature">
        <title>The Medicago genome provides insight into the evolution of rhizobial symbioses.</title>
        <authorList>
            <person name="Young N.D."/>
            <person name="Debelle F."/>
            <person name="Oldroyd G.E."/>
            <person name="Geurts R."/>
            <person name="Cannon S.B."/>
            <person name="Udvardi M.K."/>
            <person name="Benedito V.A."/>
            <person name="Mayer K.F."/>
            <person name="Gouzy J."/>
            <person name="Schoof H."/>
            <person name="Van de Peer Y."/>
            <person name="Proost S."/>
            <person name="Cook D.R."/>
            <person name="Meyers B.C."/>
            <person name="Spannagl M."/>
            <person name="Cheung F."/>
            <person name="De Mita S."/>
            <person name="Krishnakumar V."/>
            <person name="Gundlach H."/>
            <person name="Zhou S."/>
            <person name="Mudge J."/>
            <person name="Bharti A.K."/>
            <person name="Murray J.D."/>
            <person name="Naoumkina M.A."/>
            <person name="Rosen B."/>
            <person name="Silverstein K.A."/>
            <person name="Tang H."/>
            <person name="Rombauts S."/>
            <person name="Zhao P.X."/>
            <person name="Zhou P."/>
            <person name="Barbe V."/>
            <person name="Bardou P."/>
            <person name="Bechner M."/>
            <person name="Bellec A."/>
            <person name="Berger A."/>
            <person name="Berges H."/>
            <person name="Bidwell S."/>
            <person name="Bisseling T."/>
            <person name="Choisne N."/>
            <person name="Couloux A."/>
            <person name="Denny R."/>
            <person name="Deshpande S."/>
            <person name="Dai X."/>
            <person name="Doyle J.J."/>
            <person name="Dudez A.M."/>
            <person name="Farmer A.D."/>
            <person name="Fouteau S."/>
            <person name="Franken C."/>
            <person name="Gibelin C."/>
            <person name="Gish J."/>
            <person name="Goldstein S."/>
            <person name="Gonzalez A.J."/>
            <person name="Green P.J."/>
            <person name="Hallab A."/>
            <person name="Hartog M."/>
            <person name="Hua A."/>
            <person name="Humphray S.J."/>
            <person name="Jeong D.H."/>
            <person name="Jing Y."/>
            <person name="Jocker A."/>
            <person name="Kenton S.M."/>
            <person name="Kim D.J."/>
            <person name="Klee K."/>
            <person name="Lai H."/>
            <person name="Lang C."/>
            <person name="Lin S."/>
            <person name="Macmil S.L."/>
            <person name="Magdelenat G."/>
            <person name="Matthews L."/>
            <person name="McCorrison J."/>
            <person name="Monaghan E.L."/>
            <person name="Mun J.H."/>
            <person name="Najar F.Z."/>
            <person name="Nicholson C."/>
            <person name="Noirot C."/>
            <person name="O'Bleness M."/>
            <person name="Paule C.R."/>
            <person name="Poulain J."/>
            <person name="Prion F."/>
            <person name="Qin B."/>
            <person name="Qu C."/>
            <person name="Retzel E.F."/>
            <person name="Riddle C."/>
            <person name="Sallet E."/>
            <person name="Samain S."/>
            <person name="Samson N."/>
            <person name="Sanders I."/>
            <person name="Saurat O."/>
            <person name="Scarpelli C."/>
            <person name="Schiex T."/>
            <person name="Segurens B."/>
            <person name="Severin A.J."/>
            <person name="Sherrier D.J."/>
            <person name="Shi R."/>
            <person name="Sims S."/>
            <person name="Singer S.R."/>
            <person name="Sinharoy S."/>
            <person name="Sterck L."/>
            <person name="Viollet A."/>
            <person name="Wang B.B."/>
            <person name="Wang K."/>
            <person name="Wang M."/>
            <person name="Wang X."/>
            <person name="Warfsmann J."/>
            <person name="Weissenbach J."/>
            <person name="White D.D."/>
            <person name="White J.D."/>
            <person name="Wiley G.B."/>
            <person name="Wincker P."/>
            <person name="Xing Y."/>
            <person name="Yang L."/>
            <person name="Yao Z."/>
            <person name="Ying F."/>
            <person name="Zhai J."/>
            <person name="Zhou L."/>
            <person name="Zuber A."/>
            <person name="Denarie J."/>
            <person name="Dixon R.A."/>
            <person name="May G.D."/>
            <person name="Schwartz D.C."/>
            <person name="Rogers J."/>
            <person name="Quetier F."/>
            <person name="Town C.D."/>
            <person name="Roe B.A."/>
        </authorList>
    </citation>
    <scope>NUCLEOTIDE SEQUENCE [LARGE SCALE GENOMIC DNA]</scope>
    <source>
        <strain evidence="5">A17</strain>
        <strain evidence="6 7">cv. Jemalong A17</strain>
    </source>
</reference>
<reference evidence="5 7" key="2">
    <citation type="journal article" date="2014" name="BMC Genomics">
        <title>An improved genome release (version Mt4.0) for the model legume Medicago truncatula.</title>
        <authorList>
            <person name="Tang H."/>
            <person name="Krishnakumar V."/>
            <person name="Bidwell S."/>
            <person name="Rosen B."/>
            <person name="Chan A."/>
            <person name="Zhou S."/>
            <person name="Gentzbittel L."/>
            <person name="Childs K.L."/>
            <person name="Yandell M."/>
            <person name="Gundlach H."/>
            <person name="Mayer K.F."/>
            <person name="Schwartz D.C."/>
            <person name="Town C.D."/>
        </authorList>
    </citation>
    <scope>GENOME REANNOTATION</scope>
    <source>
        <strain evidence="5">A17</strain>
        <strain evidence="6 7">cv. Jemalong A17</strain>
    </source>
</reference>
<dbReference type="EnsemblPlants" id="AET04367">
    <property type="protein sequence ID" value="AET04367"/>
    <property type="gene ID" value="MTR_8g088020"/>
</dbReference>
<dbReference type="GO" id="GO:0047274">
    <property type="term" value="F:galactinol-sucrose galactosyltransferase activity"/>
    <property type="evidence" value="ECO:0007669"/>
    <property type="project" value="UniProtKB-EC"/>
</dbReference>
<dbReference type="eggNOG" id="ENOG502QTKB">
    <property type="taxonomic scope" value="Eukaryota"/>
</dbReference>
<name>G7L810_MEDTR</name>
<accession>G7L810</accession>
<keyword evidence="5" id="KW-0328">Glycosyltransferase</keyword>